<dbReference type="EMBL" id="BLAL01000053">
    <property type="protein sequence ID" value="GES80955.1"/>
    <property type="molecule type" value="Genomic_DNA"/>
</dbReference>
<reference evidence="1 3" key="1">
    <citation type="submission" date="2017-11" db="EMBL/GenBank/DDBJ databases">
        <title>The genome of Rhizophagus clarus HR1 reveals common genetic basis of auxotrophy among arbuscular mycorrhizal fungi.</title>
        <authorList>
            <person name="Kobayashi Y."/>
        </authorList>
    </citation>
    <scope>NUCLEOTIDE SEQUENCE [LARGE SCALE GENOMIC DNA]</scope>
    <source>
        <strain evidence="1 3">HR1</strain>
    </source>
</reference>
<gene>
    <name evidence="2" type="ORF">RCL2_000821500</name>
    <name evidence="1" type="ORF">RclHR1_08080007</name>
</gene>
<name>A0A2Z6S6B2_9GLOM</name>
<evidence type="ECO:0000313" key="2">
    <source>
        <dbReference type="EMBL" id="GES80955.1"/>
    </source>
</evidence>
<dbReference type="EMBL" id="BEXD01004213">
    <property type="protein sequence ID" value="GBC08393.1"/>
    <property type="molecule type" value="Genomic_DNA"/>
</dbReference>
<keyword evidence="3" id="KW-1185">Reference proteome</keyword>
<comment type="caution">
    <text evidence="1">The sequence shown here is derived from an EMBL/GenBank/DDBJ whole genome shotgun (WGS) entry which is preliminary data.</text>
</comment>
<evidence type="ECO:0000313" key="1">
    <source>
        <dbReference type="EMBL" id="GBC08393.1"/>
    </source>
</evidence>
<dbReference type="AlphaFoldDB" id="A0A2Z6S6B2"/>
<dbReference type="Proteomes" id="UP000615446">
    <property type="component" value="Unassembled WGS sequence"/>
</dbReference>
<sequence>MGASHSSGNDELFNNCDAQISMIEFGRGMRKLMINFQNCTERPRRYNAISDHIRETRRLRNMFRVLVRDSLEFNRRLSDYSLDISFFVRCFNNPDDYSDDDILVLLDGLLERARENLELSRELKGRIRNEDGSGINDVLFQIQNSLPGRVDEINDEISEELNRRRLSALIPRGNNLVSAVVRYTIAFFIDVRRIYHKLDDIVTIKDFDDSLTSIILGVGKIENFWETQTERIEYLIGNLGTGRHIERQRVVFNLEQKWKNVERECQIYNRVMNDVLNRDRLNRIS</sequence>
<protein>
    <submittedName>
        <fullName evidence="1">Uncharacterized protein</fullName>
    </submittedName>
</protein>
<dbReference type="OrthoDB" id="2360039at2759"/>
<evidence type="ECO:0000313" key="3">
    <source>
        <dbReference type="Proteomes" id="UP000247702"/>
    </source>
</evidence>
<reference evidence="2" key="2">
    <citation type="submission" date="2019-10" db="EMBL/GenBank/DDBJ databases">
        <title>Conservation and host-specific expression of non-tandemly repeated heterogenous ribosome RNA gene in arbuscular mycorrhizal fungi.</title>
        <authorList>
            <person name="Maeda T."/>
            <person name="Kobayashi Y."/>
            <person name="Nakagawa T."/>
            <person name="Ezawa T."/>
            <person name="Yamaguchi K."/>
            <person name="Bino T."/>
            <person name="Nishimoto Y."/>
            <person name="Shigenobu S."/>
            <person name="Kawaguchi M."/>
        </authorList>
    </citation>
    <scope>NUCLEOTIDE SEQUENCE</scope>
    <source>
        <strain evidence="2">HR1</strain>
    </source>
</reference>
<accession>A0A2Z6S6B2</accession>
<proteinExistence type="predicted"/>
<organism evidence="1 3">
    <name type="scientific">Rhizophagus clarus</name>
    <dbReference type="NCBI Taxonomy" id="94130"/>
    <lineage>
        <taxon>Eukaryota</taxon>
        <taxon>Fungi</taxon>
        <taxon>Fungi incertae sedis</taxon>
        <taxon>Mucoromycota</taxon>
        <taxon>Glomeromycotina</taxon>
        <taxon>Glomeromycetes</taxon>
        <taxon>Glomerales</taxon>
        <taxon>Glomeraceae</taxon>
        <taxon>Rhizophagus</taxon>
    </lineage>
</organism>
<dbReference type="Proteomes" id="UP000247702">
    <property type="component" value="Unassembled WGS sequence"/>
</dbReference>